<dbReference type="RefSeq" id="WP_073205263.1">
    <property type="nucleotide sequence ID" value="NZ_FRBD01000003.1"/>
</dbReference>
<evidence type="ECO:0000256" key="2">
    <source>
        <dbReference type="SAM" id="MobiDB-lite"/>
    </source>
</evidence>
<dbReference type="EMBL" id="FRBD01000003">
    <property type="protein sequence ID" value="SHK44767.1"/>
    <property type="molecule type" value="Genomic_DNA"/>
</dbReference>
<dbReference type="Pfam" id="PF02342">
    <property type="entry name" value="TerD"/>
    <property type="match status" value="2"/>
</dbReference>
<reference evidence="4 5" key="1">
    <citation type="submission" date="2016-11" db="EMBL/GenBank/DDBJ databases">
        <authorList>
            <person name="Jaros S."/>
            <person name="Januszkiewicz K."/>
            <person name="Wedrychowicz H."/>
        </authorList>
    </citation>
    <scope>NUCLEOTIDE SEQUENCE [LARGE SCALE GENOMIC DNA]</scope>
    <source>
        <strain evidence="4 5">KHT3</strain>
    </source>
</reference>
<dbReference type="OrthoDB" id="4123258at2"/>
<feature type="domain" description="TerD" evidence="3">
    <location>
        <begin position="1"/>
        <end position="132"/>
    </location>
</feature>
<dbReference type="CDD" id="cd06974">
    <property type="entry name" value="TerD_like"/>
    <property type="match status" value="1"/>
</dbReference>
<evidence type="ECO:0000313" key="5">
    <source>
        <dbReference type="Proteomes" id="UP000184130"/>
    </source>
</evidence>
<gene>
    <name evidence="4" type="ORF">SAMN05216463_103218</name>
</gene>
<organism evidence="4 5">
    <name type="scientific">Xylanibacter ruminicola</name>
    <name type="common">Prevotella ruminicola</name>
    <dbReference type="NCBI Taxonomy" id="839"/>
    <lineage>
        <taxon>Bacteria</taxon>
        <taxon>Pseudomonadati</taxon>
        <taxon>Bacteroidota</taxon>
        <taxon>Bacteroidia</taxon>
        <taxon>Bacteroidales</taxon>
        <taxon>Prevotellaceae</taxon>
        <taxon>Xylanibacter</taxon>
    </lineage>
</organism>
<sequence length="223" mass="25231">MAINLVKGQRVGLDAGLTRLKVEMGWKVNPNAMPPYDLDASTFLLGENGQISNEFDFVFYGSPNKTTVNGEERPCSVDKSVLGSVDDLGDDDDDTGEGNEEIEVDLTKTSPSVKEILFTVSIYWTPSDEYTFYEEETYGKKYPNKPRMNYNFGQVRDAYIQIINAVNGEVICRYDLDEDFSTDKGVEFGRLYRRGAEWKFQAVGEAHKDGLEPICRKYASKFM</sequence>
<feature type="domain" description="TerD" evidence="3">
    <location>
        <begin position="149"/>
        <end position="218"/>
    </location>
</feature>
<dbReference type="AlphaFoldDB" id="A0A1M6SJD2"/>
<dbReference type="PANTHER" id="PTHR32097">
    <property type="entry name" value="CAMP-BINDING PROTEIN 1-RELATED"/>
    <property type="match status" value="1"/>
</dbReference>
<protein>
    <submittedName>
        <fullName evidence="4">Tellurium resistance protein TerD</fullName>
    </submittedName>
</protein>
<dbReference type="InterPro" id="IPR003325">
    <property type="entry name" value="TerD"/>
</dbReference>
<dbReference type="Gene3D" id="2.60.60.30">
    <property type="entry name" value="sav2460 like domains"/>
    <property type="match status" value="1"/>
</dbReference>
<dbReference type="InterPro" id="IPR051324">
    <property type="entry name" value="Stress/Tellurium_Resist"/>
</dbReference>
<evidence type="ECO:0000313" key="4">
    <source>
        <dbReference type="EMBL" id="SHK44767.1"/>
    </source>
</evidence>
<name>A0A1M6SJD2_XYLRU</name>
<evidence type="ECO:0000256" key="1">
    <source>
        <dbReference type="ARBA" id="ARBA00022686"/>
    </source>
</evidence>
<proteinExistence type="predicted"/>
<feature type="compositionally biased region" description="Acidic residues" evidence="2">
    <location>
        <begin position="87"/>
        <end position="99"/>
    </location>
</feature>
<accession>A0A1M6SJD2</accession>
<dbReference type="PANTHER" id="PTHR32097:SF17">
    <property type="entry name" value="CAMP-BINDING PROTEIN 1-RELATED"/>
    <property type="match status" value="1"/>
</dbReference>
<evidence type="ECO:0000259" key="3">
    <source>
        <dbReference type="Pfam" id="PF02342"/>
    </source>
</evidence>
<dbReference type="GO" id="GO:0046690">
    <property type="term" value="P:response to tellurium ion"/>
    <property type="evidence" value="ECO:0007669"/>
    <property type="project" value="UniProtKB-KW"/>
</dbReference>
<keyword evidence="1" id="KW-0778">Tellurium resistance</keyword>
<dbReference type="Proteomes" id="UP000184130">
    <property type="component" value="Unassembled WGS sequence"/>
</dbReference>
<feature type="region of interest" description="Disordered" evidence="2">
    <location>
        <begin position="69"/>
        <end position="99"/>
    </location>
</feature>